<dbReference type="PANTHER" id="PTHR42852">
    <property type="entry name" value="THIOL:DISULFIDE INTERCHANGE PROTEIN DSBE"/>
    <property type="match status" value="1"/>
</dbReference>
<feature type="chain" id="PRO_5011577281" evidence="1">
    <location>
        <begin position="29"/>
        <end position="171"/>
    </location>
</feature>
<keyword evidence="1" id="KW-0732">Signal</keyword>
<dbReference type="CDD" id="cd02966">
    <property type="entry name" value="TlpA_like_family"/>
    <property type="match status" value="1"/>
</dbReference>
<dbReference type="RefSeq" id="WP_093515446.1">
    <property type="nucleotide sequence ID" value="NZ_FOIJ01000001.1"/>
</dbReference>
<dbReference type="Pfam" id="PF08534">
    <property type="entry name" value="Redoxin"/>
    <property type="match status" value="1"/>
</dbReference>
<dbReference type="InterPro" id="IPR050553">
    <property type="entry name" value="Thioredoxin_ResA/DsbE_sf"/>
</dbReference>
<evidence type="ECO:0000313" key="3">
    <source>
        <dbReference type="EMBL" id="SES90310.1"/>
    </source>
</evidence>
<dbReference type="InterPro" id="IPR013766">
    <property type="entry name" value="Thioredoxin_domain"/>
</dbReference>
<keyword evidence="3" id="KW-0413">Isomerase</keyword>
<proteinExistence type="predicted"/>
<dbReference type="Gene3D" id="3.40.30.10">
    <property type="entry name" value="Glutaredoxin"/>
    <property type="match status" value="1"/>
</dbReference>
<evidence type="ECO:0000313" key="4">
    <source>
        <dbReference type="Proteomes" id="UP000199181"/>
    </source>
</evidence>
<dbReference type="SUPFAM" id="SSF52833">
    <property type="entry name" value="Thioredoxin-like"/>
    <property type="match status" value="1"/>
</dbReference>
<accession>A0A1I0A9C4</accession>
<dbReference type="PROSITE" id="PS51352">
    <property type="entry name" value="THIOREDOXIN_2"/>
    <property type="match status" value="1"/>
</dbReference>
<dbReference type="PROSITE" id="PS51257">
    <property type="entry name" value="PROKAR_LIPOPROTEIN"/>
    <property type="match status" value="1"/>
</dbReference>
<feature type="domain" description="Thioredoxin" evidence="2">
    <location>
        <begin position="27"/>
        <end position="170"/>
    </location>
</feature>
<gene>
    <name evidence="3" type="ORF">SAMN05443639_101585</name>
</gene>
<dbReference type="Proteomes" id="UP000199181">
    <property type="component" value="Unassembled WGS sequence"/>
</dbReference>
<feature type="signal peptide" evidence="1">
    <location>
        <begin position="1"/>
        <end position="28"/>
    </location>
</feature>
<evidence type="ECO:0000259" key="2">
    <source>
        <dbReference type="PROSITE" id="PS51352"/>
    </source>
</evidence>
<dbReference type="AlphaFoldDB" id="A0A1I0A9C4"/>
<evidence type="ECO:0000256" key="1">
    <source>
        <dbReference type="SAM" id="SignalP"/>
    </source>
</evidence>
<keyword evidence="4" id="KW-1185">Reference proteome</keyword>
<reference evidence="4" key="1">
    <citation type="submission" date="2016-10" db="EMBL/GenBank/DDBJ databases">
        <authorList>
            <person name="Varghese N."/>
            <person name="Submissions S."/>
        </authorList>
    </citation>
    <scope>NUCLEOTIDE SEQUENCE [LARGE SCALE GENOMIC DNA]</scope>
    <source>
        <strain evidence="4">DSM 16858</strain>
    </source>
</reference>
<dbReference type="PANTHER" id="PTHR42852:SF17">
    <property type="entry name" value="THIOREDOXIN-LIKE PROTEIN HI_1115"/>
    <property type="match status" value="1"/>
</dbReference>
<dbReference type="EMBL" id="FOIJ01000001">
    <property type="protein sequence ID" value="SES90310.1"/>
    <property type="molecule type" value="Genomic_DNA"/>
</dbReference>
<dbReference type="InterPro" id="IPR036249">
    <property type="entry name" value="Thioredoxin-like_sf"/>
</dbReference>
<protein>
    <submittedName>
        <fullName evidence="3">Thiol-disulfide isomerase or thioredoxin</fullName>
    </submittedName>
</protein>
<dbReference type="GO" id="GO:0016491">
    <property type="term" value="F:oxidoreductase activity"/>
    <property type="evidence" value="ECO:0007669"/>
    <property type="project" value="InterPro"/>
</dbReference>
<organism evidence="3 4">
    <name type="scientific">Stigmatella erecta</name>
    <dbReference type="NCBI Taxonomy" id="83460"/>
    <lineage>
        <taxon>Bacteria</taxon>
        <taxon>Pseudomonadati</taxon>
        <taxon>Myxococcota</taxon>
        <taxon>Myxococcia</taxon>
        <taxon>Myxococcales</taxon>
        <taxon>Cystobacterineae</taxon>
        <taxon>Archangiaceae</taxon>
        <taxon>Stigmatella</taxon>
    </lineage>
</organism>
<dbReference type="InterPro" id="IPR013740">
    <property type="entry name" value="Redoxin"/>
</dbReference>
<dbReference type="GO" id="GO:0016853">
    <property type="term" value="F:isomerase activity"/>
    <property type="evidence" value="ECO:0007669"/>
    <property type="project" value="UniProtKB-KW"/>
</dbReference>
<sequence>MSRPSRALTCALLLALGACRSTPSPVEAPGNGFLNALVLPSVGPVPYRPRALSGKVVLVSFFATWCFPCVAEVPTLQALQRDHGPEGLQVVAVGMDLEGRRVLGPYADQAALNYPMLLADEYLRSGRSAFGHIGALPMTVLLDRDGRAVSAWQGMSAHGELEKTLRKLLKR</sequence>
<name>A0A1I0A9C4_9BACT</name>